<reference evidence="2 3" key="1">
    <citation type="journal article" date="2024" name="Ann. Entomol. Soc. Am.">
        <title>Genomic analyses of the southern and eastern yellowjacket wasps (Hymenoptera: Vespidae) reveal evolutionary signatures of social life.</title>
        <authorList>
            <person name="Catto M.A."/>
            <person name="Caine P.B."/>
            <person name="Orr S.E."/>
            <person name="Hunt B.G."/>
            <person name="Goodisman M.A.D."/>
        </authorList>
    </citation>
    <scope>NUCLEOTIDE SEQUENCE [LARGE SCALE GENOMIC DNA]</scope>
    <source>
        <strain evidence="2">232</strain>
        <tissue evidence="2">Head and thorax</tissue>
    </source>
</reference>
<dbReference type="EMBL" id="JAYRBN010000027">
    <property type="protein sequence ID" value="KAL2749369.1"/>
    <property type="molecule type" value="Genomic_DNA"/>
</dbReference>
<protein>
    <submittedName>
        <fullName evidence="2">Uncharacterized protein</fullName>
    </submittedName>
</protein>
<gene>
    <name evidence="2" type="ORF">V1477_002309</name>
</gene>
<name>A0ABD2CXJ5_VESMC</name>
<comment type="caution">
    <text evidence="2">The sequence shown here is derived from an EMBL/GenBank/DDBJ whole genome shotgun (WGS) entry which is preliminary data.</text>
</comment>
<proteinExistence type="predicted"/>
<evidence type="ECO:0000256" key="1">
    <source>
        <dbReference type="SAM" id="MobiDB-lite"/>
    </source>
</evidence>
<dbReference type="Proteomes" id="UP001607303">
    <property type="component" value="Unassembled WGS sequence"/>
</dbReference>
<organism evidence="2 3">
    <name type="scientific">Vespula maculifrons</name>
    <name type="common">Eastern yellow jacket</name>
    <name type="synonym">Wasp</name>
    <dbReference type="NCBI Taxonomy" id="7453"/>
    <lineage>
        <taxon>Eukaryota</taxon>
        <taxon>Metazoa</taxon>
        <taxon>Ecdysozoa</taxon>
        <taxon>Arthropoda</taxon>
        <taxon>Hexapoda</taxon>
        <taxon>Insecta</taxon>
        <taxon>Pterygota</taxon>
        <taxon>Neoptera</taxon>
        <taxon>Endopterygota</taxon>
        <taxon>Hymenoptera</taxon>
        <taxon>Apocrita</taxon>
        <taxon>Aculeata</taxon>
        <taxon>Vespoidea</taxon>
        <taxon>Vespidae</taxon>
        <taxon>Vespinae</taxon>
        <taxon>Vespula</taxon>
    </lineage>
</organism>
<keyword evidence="3" id="KW-1185">Reference proteome</keyword>
<accession>A0ABD2CXJ5</accession>
<dbReference type="AlphaFoldDB" id="A0ABD2CXJ5"/>
<sequence>MHRRNILRKVFSNDIKANISNGAKAVVNEILVWPFSRSCSRQLPVSFDLVYEFVCLPEHSPLFPPACLLVSTHLTHTLSTSLSLFPPPLVPSPPSALAPAALPLPPSTPSMPHVRTVLVRSFSQHNEAKDGGCWMGVDEGARHSSDWTRRCGTVEVGSTMGEIEVDGKRDGGGCNENFLILCRMSTLKIAKEIHGSRTGIVKLDEVASMTTTNTARWNATLVGLLTRIRGYFYFQTLNEMKFSQLKKIAPVKKKTKRRRGRQPPDVTKPPPPSPRAHHQTSYLLYLTEDGVFLKRLTMRDGEPPPPPLPPSSPPPPPLLLLL</sequence>
<feature type="region of interest" description="Disordered" evidence="1">
    <location>
        <begin position="250"/>
        <end position="278"/>
    </location>
</feature>
<feature type="compositionally biased region" description="Basic residues" evidence="1">
    <location>
        <begin position="250"/>
        <end position="261"/>
    </location>
</feature>
<feature type="compositionally biased region" description="Pro residues" evidence="1">
    <location>
        <begin position="303"/>
        <end position="322"/>
    </location>
</feature>
<evidence type="ECO:0000313" key="2">
    <source>
        <dbReference type="EMBL" id="KAL2749369.1"/>
    </source>
</evidence>
<evidence type="ECO:0000313" key="3">
    <source>
        <dbReference type="Proteomes" id="UP001607303"/>
    </source>
</evidence>
<feature type="region of interest" description="Disordered" evidence="1">
    <location>
        <begin position="296"/>
        <end position="322"/>
    </location>
</feature>